<dbReference type="PROSITE" id="PS50191">
    <property type="entry name" value="CRAL_TRIO"/>
    <property type="match status" value="1"/>
</dbReference>
<dbReference type="InterPro" id="IPR001251">
    <property type="entry name" value="CRAL-TRIO_dom"/>
</dbReference>
<dbReference type="EMBL" id="NNAY01000840">
    <property type="protein sequence ID" value="OXU26243.1"/>
    <property type="molecule type" value="Genomic_DNA"/>
</dbReference>
<dbReference type="CDD" id="cd00170">
    <property type="entry name" value="SEC14"/>
    <property type="match status" value="1"/>
</dbReference>
<dbReference type="SMART" id="SM00324">
    <property type="entry name" value="RhoGAP"/>
    <property type="match status" value="1"/>
</dbReference>
<dbReference type="Gene3D" id="3.40.525.10">
    <property type="entry name" value="CRAL-TRIO lipid binding domain"/>
    <property type="match status" value="1"/>
</dbReference>
<reference evidence="3 4" key="1">
    <citation type="journal article" date="2017" name="Curr. Biol.">
        <title>The Evolution of Venom by Co-option of Single-Copy Genes.</title>
        <authorList>
            <person name="Martinson E.O."/>
            <person name="Mrinalini"/>
            <person name="Kelkar Y.D."/>
            <person name="Chang C.H."/>
            <person name="Werren J.H."/>
        </authorList>
    </citation>
    <scope>NUCLEOTIDE SEQUENCE [LARGE SCALE GENOMIC DNA]</scope>
    <source>
        <strain evidence="3 4">Alberta</strain>
        <tissue evidence="3">Whole body</tissue>
    </source>
</reference>
<dbReference type="OrthoDB" id="19923at2759"/>
<dbReference type="SUPFAM" id="SSF48350">
    <property type="entry name" value="GTPase activation domain, GAP"/>
    <property type="match status" value="1"/>
</dbReference>
<dbReference type="InterPro" id="IPR008936">
    <property type="entry name" value="Rho_GTPase_activation_prot"/>
</dbReference>
<dbReference type="AlphaFoldDB" id="A0A232F734"/>
<feature type="domain" description="Rho-GAP" evidence="2">
    <location>
        <begin position="335"/>
        <end position="522"/>
    </location>
</feature>
<dbReference type="GO" id="GO:0005096">
    <property type="term" value="F:GTPase activator activity"/>
    <property type="evidence" value="ECO:0007669"/>
    <property type="project" value="TreeGrafter"/>
</dbReference>
<protein>
    <recommendedName>
        <fullName evidence="5">Rho-GAP domain-containing protein</fullName>
    </recommendedName>
</protein>
<dbReference type="STRING" id="543379.A0A232F734"/>
<dbReference type="CDD" id="cd04404">
    <property type="entry name" value="RhoGAP-p50rhoGAP"/>
    <property type="match status" value="1"/>
</dbReference>
<dbReference type="SMART" id="SM00516">
    <property type="entry name" value="SEC14"/>
    <property type="match status" value="1"/>
</dbReference>
<dbReference type="InterPro" id="IPR036865">
    <property type="entry name" value="CRAL-TRIO_dom_sf"/>
</dbReference>
<evidence type="ECO:0000313" key="3">
    <source>
        <dbReference type="EMBL" id="OXU26243.1"/>
    </source>
</evidence>
<dbReference type="PANTHER" id="PTHR45808:SF2">
    <property type="entry name" value="RHO GTPASE-ACTIVATING PROTEIN 68F"/>
    <property type="match status" value="1"/>
</dbReference>
<evidence type="ECO:0000259" key="1">
    <source>
        <dbReference type="PROSITE" id="PS50191"/>
    </source>
</evidence>
<dbReference type="PANTHER" id="PTHR45808">
    <property type="entry name" value="RHO GTPASE-ACTIVATING PROTEIN 68F"/>
    <property type="match status" value="1"/>
</dbReference>
<evidence type="ECO:0008006" key="5">
    <source>
        <dbReference type="Google" id="ProtNLM"/>
    </source>
</evidence>
<dbReference type="Gene3D" id="1.10.555.10">
    <property type="entry name" value="Rho GTPase activation protein"/>
    <property type="match status" value="1"/>
</dbReference>
<keyword evidence="4" id="KW-1185">Reference proteome</keyword>
<dbReference type="GO" id="GO:0007264">
    <property type="term" value="P:small GTPase-mediated signal transduction"/>
    <property type="evidence" value="ECO:0007669"/>
    <property type="project" value="TreeGrafter"/>
</dbReference>
<dbReference type="GO" id="GO:0005737">
    <property type="term" value="C:cytoplasm"/>
    <property type="evidence" value="ECO:0007669"/>
    <property type="project" value="TreeGrafter"/>
</dbReference>
<proteinExistence type="predicted"/>
<dbReference type="Pfam" id="PF13716">
    <property type="entry name" value="CRAL_TRIO_2"/>
    <property type="match status" value="1"/>
</dbReference>
<dbReference type="Proteomes" id="UP000215335">
    <property type="component" value="Unassembled WGS sequence"/>
</dbReference>
<dbReference type="PROSITE" id="PS50238">
    <property type="entry name" value="RHOGAP"/>
    <property type="match status" value="1"/>
</dbReference>
<dbReference type="InterPro" id="IPR049592">
    <property type="entry name" value="ARHGAP1_RhoGAP"/>
</dbReference>
<gene>
    <name evidence="3" type="ORF">TSAR_016906</name>
</gene>
<dbReference type="GO" id="GO:2001136">
    <property type="term" value="P:negative regulation of endocytic recycling"/>
    <property type="evidence" value="ECO:0007669"/>
    <property type="project" value="TreeGrafter"/>
</dbReference>
<accession>A0A232F734</accession>
<dbReference type="InterPro" id="IPR000198">
    <property type="entry name" value="RhoGAP_dom"/>
</dbReference>
<comment type="caution">
    <text evidence="3">The sequence shown here is derived from an EMBL/GenBank/DDBJ whole genome shotgun (WGS) entry which is preliminary data.</text>
</comment>
<dbReference type="SUPFAM" id="SSF52087">
    <property type="entry name" value="CRAL/TRIO domain"/>
    <property type="match status" value="1"/>
</dbReference>
<dbReference type="Pfam" id="PF00620">
    <property type="entry name" value="RhoGAP"/>
    <property type="match status" value="1"/>
</dbReference>
<organism evidence="3 4">
    <name type="scientific">Trichomalopsis sarcophagae</name>
    <dbReference type="NCBI Taxonomy" id="543379"/>
    <lineage>
        <taxon>Eukaryota</taxon>
        <taxon>Metazoa</taxon>
        <taxon>Ecdysozoa</taxon>
        <taxon>Arthropoda</taxon>
        <taxon>Hexapoda</taxon>
        <taxon>Insecta</taxon>
        <taxon>Pterygota</taxon>
        <taxon>Neoptera</taxon>
        <taxon>Endopterygota</taxon>
        <taxon>Hymenoptera</taxon>
        <taxon>Apocrita</taxon>
        <taxon>Proctotrupomorpha</taxon>
        <taxon>Chalcidoidea</taxon>
        <taxon>Pteromalidae</taxon>
        <taxon>Pteromalinae</taxon>
        <taxon>Trichomalopsis</taxon>
    </lineage>
</organism>
<evidence type="ECO:0000259" key="2">
    <source>
        <dbReference type="PROSITE" id="PS50238"/>
    </source>
</evidence>
<sequence>MGYVCVVAAVNNESEDPYPSLSDFHDYEPNLEFDDTELQATSTASVQLLEEKLDLTVGVIGSGIEYLESPVSDGTIEENFEKELVDAPVIETADDLAALDTELADEEDYHDIARLGIVEVVGDDSAGRKVIVVSACKLPPVGKEAFNHAKLLRYLTHTLDTFVEQDYSLVYFHHGLTSKNKPPLSWLWQAYKAFDRKYKKNLKALYLVHPTNFIRIVWQLFKPAIRWESLLTLRLAYSNFQWLTEALQLTSGMSSRGNSDEALICFLFSAKFGRKMMYVNYLDELAQYINLDQLIIPQQVIEHDEQLMLKNKKNLPTSPPPSSIATPVGTTQFGASLQFIKENNRGDPIPPIVRQCVEFLDTPDALETEGIFRRSANVAVVKELQSKCNQGLPVDFQGDAHIAAVLLKTFLRELEEPLMTYELYDEITQFQTLSKDERPRRVKILILEKLPEDNYQLLKYIVQFLSRVMDRCDLNKMTSSNLAVVFGPNLVRAPPSRGMSLSAIGPINQFIDYVFTDQDKIFII</sequence>
<name>A0A232F734_9HYME</name>
<evidence type="ECO:0000313" key="4">
    <source>
        <dbReference type="Proteomes" id="UP000215335"/>
    </source>
</evidence>
<feature type="domain" description="CRAL-TRIO" evidence="1">
    <location>
        <begin position="108"/>
        <end position="308"/>
    </location>
</feature>